<keyword evidence="1 3" id="KW-0732">Signal</keyword>
<evidence type="ECO:0000256" key="2">
    <source>
        <dbReference type="SAM" id="MobiDB-lite"/>
    </source>
</evidence>
<evidence type="ECO:0000256" key="1">
    <source>
        <dbReference type="ARBA" id="ARBA00022729"/>
    </source>
</evidence>
<evidence type="ECO:0000313" key="5">
    <source>
        <dbReference type="EMBL" id="AWW30916.1"/>
    </source>
</evidence>
<accession>A0A2Z4IK42</accession>
<dbReference type="GO" id="GO:0016787">
    <property type="term" value="F:hydrolase activity"/>
    <property type="evidence" value="ECO:0007669"/>
    <property type="project" value="UniProtKB-KW"/>
</dbReference>
<dbReference type="AlphaFoldDB" id="A0A2Z4IK42"/>
<dbReference type="InterPro" id="IPR003790">
    <property type="entry name" value="GHL10"/>
</dbReference>
<dbReference type="Pfam" id="PF02638">
    <property type="entry name" value="GHL10"/>
    <property type="match status" value="1"/>
</dbReference>
<reference evidence="5 6" key="1">
    <citation type="submission" date="2018-06" db="EMBL/GenBank/DDBJ databases">
        <title>Echinicola strongylocentroti sp. nov., isolated from a sea urchin Strongylocentrotus intermedius.</title>
        <authorList>
            <person name="Bae S.S."/>
        </authorList>
    </citation>
    <scope>NUCLEOTIDE SEQUENCE [LARGE SCALE GENOMIC DNA]</scope>
    <source>
        <strain evidence="5 6">MEBiC08714</strain>
    </source>
</reference>
<dbReference type="OrthoDB" id="9773203at2"/>
<protein>
    <submittedName>
        <fullName evidence="5">Glycoside hydrolase</fullName>
    </submittedName>
</protein>
<dbReference type="SUPFAM" id="SSF51445">
    <property type="entry name" value="(Trans)glycosidases"/>
    <property type="match status" value="1"/>
</dbReference>
<keyword evidence="6" id="KW-1185">Reference proteome</keyword>
<dbReference type="InterPro" id="IPR052177">
    <property type="entry name" value="Divisome_Glycosyl_Hydrolase"/>
</dbReference>
<feature type="domain" description="Glycosyl hydrolase-like 10" evidence="4">
    <location>
        <begin position="70"/>
        <end position="381"/>
    </location>
</feature>
<gene>
    <name evidence="5" type="ORF">DN752_12690</name>
</gene>
<feature type="chain" id="PRO_5016333244" evidence="3">
    <location>
        <begin position="22"/>
        <end position="538"/>
    </location>
</feature>
<dbReference type="Gene3D" id="3.20.20.80">
    <property type="entry name" value="Glycosidases"/>
    <property type="match status" value="1"/>
</dbReference>
<dbReference type="Proteomes" id="UP000248688">
    <property type="component" value="Chromosome"/>
</dbReference>
<dbReference type="PANTHER" id="PTHR43405:SF1">
    <property type="entry name" value="GLYCOSYL HYDROLASE DIGH"/>
    <property type="match status" value="1"/>
</dbReference>
<keyword evidence="5" id="KW-0378">Hydrolase</keyword>
<proteinExistence type="predicted"/>
<dbReference type="PROSITE" id="PS51257">
    <property type="entry name" value="PROKAR_LIPOPROTEIN"/>
    <property type="match status" value="1"/>
</dbReference>
<sequence>MKITMRFYGIIALVLMMASCAGSKKVSQAPSPVPSAPAETTPEESPVPVEQPNDAPAPETMPMFTPPEREMRGVWIATVANIDWPSSSTDSFEQQQRDFIQILDFYKQRNFNAVFVQVRAAGDAFYPSKLAPWSRYLTGKEGKAPATVMDPLKWMIQVAHERGMEFHAWLNPYRASFNLNVDELSPSHDYYRHPDWMVKYGTKLYYNPGLPAVREHLVGVVGEVTENYDVDGIHFDDYFYPYKISGVEFDDKQAYRQYGNGLPLADWRRANVDKLIKAVHQEIKNEKPWVQFGVSPFGVWRNASVDPRGSETRAGHTNFDDLYADPLIWMKNGWVDYIAPQIYWSMDFPAASYKTLIKWWSENANGTKIYVGNASYKIRSDGDDSWDSSFEIPNQVALGRSTPGIEGNVFFRAKSMMGNNRDVANLLLQNNYTNPVLTPALQVSYGVMQNLLPEVESSHLADRGLQLKITNAYLSEAVVLFGLSPNGKWELIESQRTSTSFDNKTFAFDSFMIQNYQYLAVGFRGNYGELSQMKVWKP</sequence>
<dbReference type="PANTHER" id="PTHR43405">
    <property type="entry name" value="GLYCOSYL HYDROLASE DIGH"/>
    <property type="match status" value="1"/>
</dbReference>
<dbReference type="RefSeq" id="WP_112784293.1">
    <property type="nucleotide sequence ID" value="NZ_CP030041.1"/>
</dbReference>
<dbReference type="EMBL" id="CP030041">
    <property type="protein sequence ID" value="AWW30916.1"/>
    <property type="molecule type" value="Genomic_DNA"/>
</dbReference>
<evidence type="ECO:0000259" key="4">
    <source>
        <dbReference type="Pfam" id="PF02638"/>
    </source>
</evidence>
<feature type="region of interest" description="Disordered" evidence="2">
    <location>
        <begin position="26"/>
        <end position="63"/>
    </location>
</feature>
<dbReference type="KEGG" id="est:DN752_12690"/>
<evidence type="ECO:0000256" key="3">
    <source>
        <dbReference type="SAM" id="SignalP"/>
    </source>
</evidence>
<name>A0A2Z4IK42_9BACT</name>
<organism evidence="5 6">
    <name type="scientific">Echinicola strongylocentroti</name>
    <dbReference type="NCBI Taxonomy" id="1795355"/>
    <lineage>
        <taxon>Bacteria</taxon>
        <taxon>Pseudomonadati</taxon>
        <taxon>Bacteroidota</taxon>
        <taxon>Cytophagia</taxon>
        <taxon>Cytophagales</taxon>
        <taxon>Cyclobacteriaceae</taxon>
        <taxon>Echinicola</taxon>
    </lineage>
</organism>
<feature type="signal peptide" evidence="3">
    <location>
        <begin position="1"/>
        <end position="21"/>
    </location>
</feature>
<dbReference type="InterPro" id="IPR017853">
    <property type="entry name" value="GH"/>
</dbReference>
<evidence type="ECO:0000313" key="6">
    <source>
        <dbReference type="Proteomes" id="UP000248688"/>
    </source>
</evidence>
<feature type="compositionally biased region" description="Low complexity" evidence="2">
    <location>
        <begin position="26"/>
        <end position="52"/>
    </location>
</feature>